<sequence>MTDNARARRWSRFLDPASGLALIVPMDHGLTLGPVRGLERLETISRWLTPELVTGVVLHKGLAERFGLDIAGCGMMVHLNGALALDEEPDRKVLLTSVEAAVRLGADAVSVQTNFSAHTAAHNLRLIGEAVEQAHLYGLPLMAMVYDRMDGRPEDGIARMRHFMRAAVELGADVLKICAPGDPERLGELLDGIQTHTPVVLAGGAMMPDETLIALAHGVVACGGAGLCAGRNVFQRDDPPAILRRLAQVLRSGGTDEAEGAAMHLPYAARTSARSAQASRQQATI</sequence>
<evidence type="ECO:0000256" key="1">
    <source>
        <dbReference type="PIRSR" id="PIRSR038992-1"/>
    </source>
</evidence>
<dbReference type="GO" id="GO:0004332">
    <property type="term" value="F:fructose-bisphosphate aldolase activity"/>
    <property type="evidence" value="ECO:0007669"/>
    <property type="project" value="InterPro"/>
</dbReference>
<feature type="active site" description="Proton donor" evidence="1">
    <location>
        <position position="146"/>
    </location>
</feature>
<dbReference type="InterPro" id="IPR041720">
    <property type="entry name" value="FbaB-like"/>
</dbReference>
<dbReference type="SMART" id="SM01133">
    <property type="entry name" value="DeoC"/>
    <property type="match status" value="1"/>
</dbReference>
<proteinExistence type="predicted"/>
<name>A0A4Q7RZY4_9BURK</name>
<dbReference type="InterPro" id="IPR013785">
    <property type="entry name" value="Aldolase_TIM"/>
</dbReference>
<dbReference type="PANTHER" id="PTHR47916:SF1">
    <property type="entry name" value="3-HYDROXY-5-PHOSPHONOOXYPENTANE-2,4-DIONE THIOLASE"/>
    <property type="match status" value="1"/>
</dbReference>
<dbReference type="InterPro" id="IPR002915">
    <property type="entry name" value="DeoC/FbaB/LacD_aldolase"/>
</dbReference>
<dbReference type="PANTHER" id="PTHR47916">
    <property type="entry name" value="FRUCTOSE-BISPHOSPHATE ALDOLASE CLASS 1"/>
    <property type="match status" value="1"/>
</dbReference>
<reference evidence="2 3" key="1">
    <citation type="journal article" date="2015" name="Stand. Genomic Sci.">
        <title>Genomic Encyclopedia of Bacterial and Archaeal Type Strains, Phase III: the genomes of soil and plant-associated and newly described type strains.</title>
        <authorList>
            <person name="Whitman W.B."/>
            <person name="Woyke T."/>
            <person name="Klenk H.P."/>
            <person name="Zhou Y."/>
            <person name="Lilburn T.G."/>
            <person name="Beck B.J."/>
            <person name="De Vos P."/>
            <person name="Vandamme P."/>
            <person name="Eisen J.A."/>
            <person name="Garrity G."/>
            <person name="Hugenholtz P."/>
            <person name="Kyrpides N.C."/>
        </authorList>
    </citation>
    <scope>NUCLEOTIDE SEQUENCE [LARGE SCALE GENOMIC DNA]</scope>
    <source>
        <strain evidence="2 3">ASC-9842</strain>
    </source>
</reference>
<organism evidence="2 3">
    <name type="scientific">Cupriavidus agavae</name>
    <dbReference type="NCBI Taxonomy" id="1001822"/>
    <lineage>
        <taxon>Bacteria</taxon>
        <taxon>Pseudomonadati</taxon>
        <taxon>Pseudomonadota</taxon>
        <taxon>Betaproteobacteria</taxon>
        <taxon>Burkholderiales</taxon>
        <taxon>Burkholderiaceae</taxon>
        <taxon>Cupriavidus</taxon>
    </lineage>
</organism>
<dbReference type="Proteomes" id="UP000291078">
    <property type="component" value="Unassembled WGS sequence"/>
</dbReference>
<dbReference type="EMBL" id="SGXM01000003">
    <property type="protein sequence ID" value="RZT38620.1"/>
    <property type="molecule type" value="Genomic_DNA"/>
</dbReference>
<keyword evidence="3" id="KW-1185">Reference proteome</keyword>
<dbReference type="PIRSF" id="PIRSF038992">
    <property type="entry name" value="Aldolase_Ia"/>
    <property type="match status" value="1"/>
</dbReference>
<dbReference type="OrthoDB" id="5915071at2"/>
<comment type="caution">
    <text evidence="2">The sequence shown here is derived from an EMBL/GenBank/DDBJ whole genome shotgun (WGS) entry which is preliminary data.</text>
</comment>
<dbReference type="Gene3D" id="3.20.20.70">
    <property type="entry name" value="Aldolase class I"/>
    <property type="match status" value="1"/>
</dbReference>
<dbReference type="Pfam" id="PF01791">
    <property type="entry name" value="DeoC"/>
    <property type="match status" value="1"/>
</dbReference>
<dbReference type="AlphaFoldDB" id="A0A4Q7RZY4"/>
<evidence type="ECO:0000313" key="2">
    <source>
        <dbReference type="EMBL" id="RZT38620.1"/>
    </source>
</evidence>
<protein>
    <submittedName>
        <fullName evidence="2">Class I fructose-bisphosphate aldolase/fructose-bisphosphate aldolase/2-amino-3,7-dideoxy-D-threo-hept-6-ulosonate synthase</fullName>
    </submittedName>
</protein>
<accession>A0A4Q7RZY4</accession>
<feature type="active site" description="Schiff-base intermediate with dihydroxyacetone-P" evidence="1">
    <location>
        <position position="176"/>
    </location>
</feature>
<dbReference type="InterPro" id="IPR050456">
    <property type="entry name" value="DeoC/FbaB_aldolase"/>
</dbReference>
<gene>
    <name evidence="2" type="ORF">EV147_3089</name>
</gene>
<evidence type="ECO:0000313" key="3">
    <source>
        <dbReference type="Proteomes" id="UP000291078"/>
    </source>
</evidence>
<dbReference type="SUPFAM" id="SSF51569">
    <property type="entry name" value="Aldolase"/>
    <property type="match status" value="1"/>
</dbReference>